<dbReference type="InterPro" id="IPR002469">
    <property type="entry name" value="Peptidase_S9B_N"/>
</dbReference>
<evidence type="ECO:0000256" key="1">
    <source>
        <dbReference type="ARBA" id="ARBA00022670"/>
    </source>
</evidence>
<evidence type="ECO:0000259" key="4">
    <source>
        <dbReference type="Pfam" id="PF00326"/>
    </source>
</evidence>
<keyword evidence="1" id="KW-0645">Protease</keyword>
<dbReference type="Gene3D" id="2.140.10.30">
    <property type="entry name" value="Dipeptidylpeptidase IV, N-terminal domain"/>
    <property type="match status" value="1"/>
</dbReference>
<accession>A0A0C3MIZ7</accession>
<protein>
    <submittedName>
        <fullName evidence="6">Peptidase S9</fullName>
    </submittedName>
</protein>
<evidence type="ECO:0000313" key="6">
    <source>
        <dbReference type="EMBL" id="KIO46658.1"/>
    </source>
</evidence>
<dbReference type="GO" id="GO:0006508">
    <property type="term" value="P:proteolysis"/>
    <property type="evidence" value="ECO:0007669"/>
    <property type="project" value="UniProtKB-KW"/>
</dbReference>
<dbReference type="AlphaFoldDB" id="A0A0C3MIZ7"/>
<dbReference type="GO" id="GO:0004252">
    <property type="term" value="F:serine-type endopeptidase activity"/>
    <property type="evidence" value="ECO:0007669"/>
    <property type="project" value="InterPro"/>
</dbReference>
<dbReference type="PANTHER" id="PTHR11731">
    <property type="entry name" value="PROTEASE FAMILY S9B,C DIPEPTIDYL-PEPTIDASE IV-RELATED"/>
    <property type="match status" value="1"/>
</dbReference>
<reference evidence="6 7" key="1">
    <citation type="submission" date="2014-07" db="EMBL/GenBank/DDBJ databases">
        <title>Porphyromonadaceae bacterium OUH 308042 = ATCC BAA-2681 = DSM 28342 draft genome.</title>
        <authorList>
            <person name="Sydenham T.V."/>
            <person name="Hasman H."/>
            <person name="Justensen U.S."/>
        </authorList>
    </citation>
    <scope>NUCLEOTIDE SEQUENCE [LARGE SCALE GENOMIC DNA]</scope>
    <source>
        <strain evidence="6 7">OUH 308042</strain>
    </source>
</reference>
<feature type="domain" description="Peptidase S9 prolyl oligopeptidase catalytic" evidence="4">
    <location>
        <begin position="539"/>
        <end position="736"/>
    </location>
</feature>
<gene>
    <name evidence="6" type="ORF">BA92_01980</name>
</gene>
<dbReference type="PANTHER" id="PTHR11731:SF193">
    <property type="entry name" value="DIPEPTIDYL PEPTIDASE 9"/>
    <property type="match status" value="1"/>
</dbReference>
<name>A0A0C3MIZ7_9PORP</name>
<evidence type="ECO:0000259" key="5">
    <source>
        <dbReference type="Pfam" id="PF00930"/>
    </source>
</evidence>
<dbReference type="Proteomes" id="UP000031980">
    <property type="component" value="Unassembled WGS sequence"/>
</dbReference>
<dbReference type="InterPro" id="IPR050278">
    <property type="entry name" value="Serine_Prot_S9B/DPPIV"/>
</dbReference>
<dbReference type="Gene3D" id="3.40.50.1820">
    <property type="entry name" value="alpha/beta hydrolase"/>
    <property type="match status" value="1"/>
</dbReference>
<dbReference type="RefSeq" id="WP_236684934.1">
    <property type="nucleotide sequence ID" value="NZ_JPIU01000025.1"/>
</dbReference>
<proteinExistence type="predicted"/>
<dbReference type="FunFam" id="3.40.50.1820:FF:000003">
    <property type="entry name" value="Dipeptidyl peptidase 4"/>
    <property type="match status" value="1"/>
</dbReference>
<dbReference type="EMBL" id="JPIU01000025">
    <property type="protein sequence ID" value="KIO46658.1"/>
    <property type="molecule type" value="Genomic_DNA"/>
</dbReference>
<dbReference type="SUPFAM" id="SSF53474">
    <property type="entry name" value="alpha/beta-Hydrolases"/>
    <property type="match status" value="1"/>
</dbReference>
<feature type="domain" description="Dipeptidylpeptidase IV N-terminal" evidence="5">
    <location>
        <begin position="101"/>
        <end position="453"/>
    </location>
</feature>
<evidence type="ECO:0000256" key="2">
    <source>
        <dbReference type="ARBA" id="ARBA00022801"/>
    </source>
</evidence>
<dbReference type="GO" id="GO:0008239">
    <property type="term" value="F:dipeptidyl-peptidase activity"/>
    <property type="evidence" value="ECO:0007669"/>
    <property type="project" value="TreeGrafter"/>
</dbReference>
<dbReference type="Pfam" id="PF00326">
    <property type="entry name" value="Peptidase_S9"/>
    <property type="match status" value="1"/>
</dbReference>
<dbReference type="InterPro" id="IPR001375">
    <property type="entry name" value="Peptidase_S9_cat"/>
</dbReference>
<sequence length="736" mass="84876">MRMFYKLIVFLFMVGLVLPGYAQSENKKFSLADFCLNYTFMPTGVRGLRSLNDGEHYTVLESNGQKLVMYSYKTGKAVNTLLDLSDPKYKEVKTIQDYEFSPDESRILICTNVKPIYRRSFTADYYVFDFKNRELKPLSTGGPQRLATFSPEGTKIAFVRDNNLFIADLRFGSELQITFDGKFNQIINGAPDWVYEEEFEFNKAFEWAPDGSAIAFMKFDESDVKIYHMNMFKGERPELKENAVYPSNYSYKYPKAGEANSKVSVHVYDIKDRVTTSMNIGDETDIYIPRIKWTTDPKKLAILKLNRFQNKLEILLANARVGNTTMLYREENKYYIDENNFDNLIFLEDGQHFVLSSEKDGYLHLYLFDMAGKEKQAITSGHFDVVDFYGYDPEKRLFYYSSHEVSPIEKYVYSIDLKGRKKLLTPTQGWNNAEFSKSFKYYVNTVSNADTPPVITLYGANGKDIRILEDNAALKETLKDYSVAQREYIQIPAADGTTQLNAWIMKPVDFDPEQTYPLLIIQYSGPNSQQVHNSWAIDWTQYLAQEGYIVACIDPRGTGARGEEFRKCTYMQLGKIESDDMIAAAKWLAEKPYIDPAKVGIWGWSYGGFMSSLCLMKGNDVFSTAIAVAPVTNWRFYDSVYTERFMRRPQDNPNGYDDNSPINWADKLKGHLLICHGTADDNVHIQNAYELSEALVQANKPFDMQIYTNRNHSIFGGMTRLHLYSKFMDYLNQHLK</sequence>
<dbReference type="InterPro" id="IPR002471">
    <property type="entry name" value="Pept_S9_AS"/>
</dbReference>
<dbReference type="InterPro" id="IPR029058">
    <property type="entry name" value="AB_hydrolase_fold"/>
</dbReference>
<dbReference type="SUPFAM" id="SSF82171">
    <property type="entry name" value="DPP6 N-terminal domain-like"/>
    <property type="match status" value="1"/>
</dbReference>
<evidence type="ECO:0000256" key="3">
    <source>
        <dbReference type="ARBA" id="ARBA00023180"/>
    </source>
</evidence>
<dbReference type="Pfam" id="PF00930">
    <property type="entry name" value="DPPIV_N"/>
    <property type="match status" value="1"/>
</dbReference>
<comment type="caution">
    <text evidence="6">The sequence shown here is derived from an EMBL/GenBank/DDBJ whole genome shotgun (WGS) entry which is preliminary data.</text>
</comment>
<keyword evidence="2" id="KW-0378">Hydrolase</keyword>
<keyword evidence="7" id="KW-1185">Reference proteome</keyword>
<keyword evidence="3" id="KW-0325">Glycoprotein</keyword>
<evidence type="ECO:0000313" key="7">
    <source>
        <dbReference type="Proteomes" id="UP000031980"/>
    </source>
</evidence>
<organism evidence="6 7">
    <name type="scientific">Sanguibacteroides justesenii</name>
    <dbReference type="NCBI Taxonomy" id="1547597"/>
    <lineage>
        <taxon>Bacteria</taxon>
        <taxon>Pseudomonadati</taxon>
        <taxon>Bacteroidota</taxon>
        <taxon>Bacteroidia</taxon>
        <taxon>Bacteroidales</taxon>
        <taxon>Porphyromonadaceae</taxon>
        <taxon>Sanguibacteroides</taxon>
    </lineage>
</organism>
<dbReference type="PROSITE" id="PS00708">
    <property type="entry name" value="PRO_ENDOPEP_SER"/>
    <property type="match status" value="1"/>
</dbReference>